<keyword evidence="2" id="KW-0813">Transport</keyword>
<evidence type="ECO:0000256" key="3">
    <source>
        <dbReference type="ARBA" id="ARBA00022741"/>
    </source>
</evidence>
<dbReference type="EMBL" id="LR217705">
    <property type="protein sequence ID" value="VFP80467.1"/>
    <property type="molecule type" value="Genomic_DNA"/>
</dbReference>
<evidence type="ECO:0000313" key="8">
    <source>
        <dbReference type="EMBL" id="VFP80467.1"/>
    </source>
</evidence>
<dbReference type="InterPro" id="IPR003439">
    <property type="entry name" value="ABC_transporter-like_ATP-bd"/>
</dbReference>
<proteinExistence type="inferred from homology"/>
<dbReference type="GO" id="GO:0016887">
    <property type="term" value="F:ATP hydrolysis activity"/>
    <property type="evidence" value="ECO:0007669"/>
    <property type="project" value="InterPro"/>
</dbReference>
<organism evidence="8 9">
    <name type="scientific">Candidatus Erwinia haradaeae</name>
    <dbReference type="NCBI Taxonomy" id="1922217"/>
    <lineage>
        <taxon>Bacteria</taxon>
        <taxon>Pseudomonadati</taxon>
        <taxon>Pseudomonadota</taxon>
        <taxon>Gammaproteobacteria</taxon>
        <taxon>Enterobacterales</taxon>
        <taxon>Erwiniaceae</taxon>
        <taxon>Erwinia</taxon>
    </lineage>
</organism>
<dbReference type="InterPro" id="IPR017871">
    <property type="entry name" value="ABC_transporter-like_CS"/>
</dbReference>
<dbReference type="PROSITE" id="PS50893">
    <property type="entry name" value="ABC_TRANSPORTER_2"/>
    <property type="match status" value="1"/>
</dbReference>
<dbReference type="Pfam" id="PF00005">
    <property type="entry name" value="ABC_tran"/>
    <property type="match status" value="1"/>
</dbReference>
<dbReference type="Gene3D" id="3.40.50.300">
    <property type="entry name" value="P-loop containing nucleotide triphosphate hydrolases"/>
    <property type="match status" value="1"/>
</dbReference>
<keyword evidence="4 8" id="KW-0067">ATP-binding</keyword>
<dbReference type="EC" id="3.6.3.25" evidence="8"/>
<name>A0A451D457_9GAMM</name>
<dbReference type="PANTHER" id="PTHR42781:SF4">
    <property type="entry name" value="SPERMIDINE_PUTRESCINE IMPORT ATP-BINDING PROTEIN POTA"/>
    <property type="match status" value="1"/>
</dbReference>
<gene>
    <name evidence="8" type="primary">cysA</name>
    <name evidence="8" type="ORF">ERCISPPS3390_337</name>
</gene>
<dbReference type="SMART" id="SM00382">
    <property type="entry name" value="AAA"/>
    <property type="match status" value="1"/>
</dbReference>
<dbReference type="NCBIfam" id="NF008105">
    <property type="entry name" value="PRK10851.1"/>
    <property type="match status" value="1"/>
</dbReference>
<accession>A0A451D457</accession>
<dbReference type="SUPFAM" id="SSF52540">
    <property type="entry name" value="P-loop containing nucleoside triphosphate hydrolases"/>
    <property type="match status" value="1"/>
</dbReference>
<evidence type="ECO:0000313" key="9">
    <source>
        <dbReference type="Proteomes" id="UP000294338"/>
    </source>
</evidence>
<dbReference type="SUPFAM" id="SSF50331">
    <property type="entry name" value="MOP-like"/>
    <property type="match status" value="1"/>
</dbReference>
<keyword evidence="3" id="KW-0547">Nucleotide-binding</keyword>
<dbReference type="NCBIfam" id="TIGR00968">
    <property type="entry name" value="3a0106s01"/>
    <property type="match status" value="1"/>
</dbReference>
<dbReference type="PROSITE" id="PS00211">
    <property type="entry name" value="ABC_TRANSPORTER_1"/>
    <property type="match status" value="1"/>
</dbReference>
<dbReference type="InterPro" id="IPR050093">
    <property type="entry name" value="ABC_SmlMolc_Importer"/>
</dbReference>
<reference evidence="8 9" key="1">
    <citation type="submission" date="2019-02" db="EMBL/GenBank/DDBJ databases">
        <authorList>
            <person name="Manzano-Marin A."/>
            <person name="Manzano-Marin A."/>
        </authorList>
    </citation>
    <scope>NUCLEOTIDE SEQUENCE [LARGE SCALE GENOMIC DNA]</scope>
    <source>
        <strain evidence="8 9">ErCisplendens/pseudotsugae</strain>
    </source>
</reference>
<evidence type="ECO:0000256" key="5">
    <source>
        <dbReference type="ARBA" id="ARBA00022967"/>
    </source>
</evidence>
<evidence type="ECO:0000256" key="6">
    <source>
        <dbReference type="ARBA" id="ARBA00023032"/>
    </source>
</evidence>
<dbReference type="GO" id="GO:0005524">
    <property type="term" value="F:ATP binding"/>
    <property type="evidence" value="ECO:0007669"/>
    <property type="project" value="UniProtKB-KW"/>
</dbReference>
<keyword evidence="8" id="KW-0378">Hydrolase</keyword>
<dbReference type="FunFam" id="3.40.50.300:FF:000227">
    <property type="entry name" value="Sulfate/thiosulfate import ATP-binding protein CysA"/>
    <property type="match status" value="1"/>
</dbReference>
<dbReference type="InterPro" id="IPR008995">
    <property type="entry name" value="Mo/tungstate-bd_C_term_dom"/>
</dbReference>
<evidence type="ECO:0000256" key="1">
    <source>
        <dbReference type="ARBA" id="ARBA00006526"/>
    </source>
</evidence>
<comment type="similarity">
    <text evidence="1">Belongs to the ABC transporter superfamily. Drug exporter-2 (TC 3.A.1.117) family.</text>
</comment>
<dbReference type="GO" id="GO:0043190">
    <property type="term" value="C:ATP-binding cassette (ABC) transporter complex"/>
    <property type="evidence" value="ECO:0007669"/>
    <property type="project" value="InterPro"/>
</dbReference>
<dbReference type="InterPro" id="IPR005666">
    <property type="entry name" value="Sulph_transpt1"/>
</dbReference>
<feature type="domain" description="ABC transporter" evidence="7">
    <location>
        <begin position="3"/>
        <end position="237"/>
    </location>
</feature>
<dbReference type="InterPro" id="IPR003593">
    <property type="entry name" value="AAA+_ATPase"/>
</dbReference>
<keyword evidence="5" id="KW-1278">Translocase</keyword>
<protein>
    <submittedName>
        <fullName evidence="8">Sulfate/thiosulfate import ATP-binding protein CysA</fullName>
        <ecNumber evidence="8">3.6.3.25</ecNumber>
    </submittedName>
</protein>
<dbReference type="InterPro" id="IPR027417">
    <property type="entry name" value="P-loop_NTPase"/>
</dbReference>
<dbReference type="AlphaFoldDB" id="A0A451D457"/>
<keyword evidence="6" id="KW-0764">Sulfate transport</keyword>
<dbReference type="Proteomes" id="UP000294338">
    <property type="component" value="Chromosome 1"/>
</dbReference>
<evidence type="ECO:0000259" key="7">
    <source>
        <dbReference type="PROSITE" id="PS50893"/>
    </source>
</evidence>
<dbReference type="RefSeq" id="WP_197095116.1">
    <property type="nucleotide sequence ID" value="NZ_LR217705.1"/>
</dbReference>
<evidence type="ECO:0000256" key="4">
    <source>
        <dbReference type="ARBA" id="ARBA00022840"/>
    </source>
</evidence>
<evidence type="ECO:0000256" key="2">
    <source>
        <dbReference type="ARBA" id="ARBA00022448"/>
    </source>
</evidence>
<sequence>MSIEIVNINKFFGHIQVLHDIFLNVSSGELVALLGPSGSGKTTLLRIIAGLETQNSGHLSFHGYDVSQVHARDRRVGFVFQHYALFRHMTVFNNVAFGLQVLPKYKRPPISEIHQKVRSLLDMVQLGHLEKRFPSQLSGGQKQRVALARALAVEPQILLLDEPFGALDAQVRKELRLWVKQLHEELKFTSVFVTHDQDEAMEVAGRVVVMNHGNIEQVGTPDEVWRFPKTRFVLEFLGEVNCINGWVNNAHLQVGNYNWALTHTTSYQGAVELFLRPWEIDISLQSSFKTPFPTTILEVSPRGHYWQLILKPTGWKTDSLSVILVNENIIPKRGQCLFIGLQNARLYHGKTALNPLSYA</sequence>
<dbReference type="GO" id="GO:0015419">
    <property type="term" value="F:ABC-type sulfate transporter activity"/>
    <property type="evidence" value="ECO:0007669"/>
    <property type="project" value="InterPro"/>
</dbReference>
<dbReference type="PANTHER" id="PTHR42781">
    <property type="entry name" value="SPERMIDINE/PUTRESCINE IMPORT ATP-BINDING PROTEIN POTA"/>
    <property type="match status" value="1"/>
</dbReference>